<dbReference type="SUPFAM" id="SSF55856">
    <property type="entry name" value="Cytochrome b5-like heme/steroid binding domain"/>
    <property type="match status" value="1"/>
</dbReference>
<dbReference type="Pfam" id="PF00173">
    <property type="entry name" value="Cyt-b5"/>
    <property type="match status" value="1"/>
</dbReference>
<dbReference type="GO" id="GO:0005506">
    <property type="term" value="F:iron ion binding"/>
    <property type="evidence" value="ECO:0007669"/>
    <property type="project" value="TreeGrafter"/>
</dbReference>
<dbReference type="Gene3D" id="3.10.120.10">
    <property type="entry name" value="Cytochrome b5-like heme/steroid binding domain"/>
    <property type="match status" value="1"/>
</dbReference>
<keyword evidence="12" id="KW-0479">Metal-binding</keyword>
<evidence type="ECO:0000256" key="9">
    <source>
        <dbReference type="ARBA" id="ARBA00023098"/>
    </source>
</evidence>
<feature type="transmembrane region" description="Helical" evidence="13">
    <location>
        <begin position="209"/>
        <end position="228"/>
    </location>
</feature>
<dbReference type="PANTHER" id="PTHR11351">
    <property type="entry name" value="ACYL-COA DESATURASE"/>
    <property type="match status" value="1"/>
</dbReference>
<proteinExistence type="inferred from homology"/>
<keyword evidence="8 12" id="KW-0408">Iron</keyword>
<dbReference type="GO" id="GO:0006636">
    <property type="term" value="P:unsaturated fatty acid biosynthetic process"/>
    <property type="evidence" value="ECO:0007669"/>
    <property type="project" value="UniProtKB-UniRule"/>
</dbReference>
<keyword evidence="12" id="KW-0349">Heme</keyword>
<comment type="cofactor">
    <cofactor evidence="12">
        <name>Fe(2+)</name>
        <dbReference type="ChEBI" id="CHEBI:29033"/>
    </cofactor>
    <text evidence="12">Expected to bind 2 Fe(2+) ions per subunit.</text>
</comment>
<evidence type="ECO:0000313" key="15">
    <source>
        <dbReference type="EMBL" id="SSD58958.1"/>
    </source>
</evidence>
<dbReference type="InterPro" id="IPR005804">
    <property type="entry name" value="FA_desaturase_dom"/>
</dbReference>
<comment type="function">
    <text evidence="12">Stearoyl-CoA desaturase that utilizes O(2) and electrons from reduced cytochrome b5 to introduce the first double bond into saturated fatty acyl-CoA substrates.</text>
</comment>
<reference evidence="16" key="1">
    <citation type="submission" date="2018-06" db="EMBL/GenBank/DDBJ databases">
        <authorList>
            <person name="Guldener U."/>
        </authorList>
    </citation>
    <scope>NUCLEOTIDE SEQUENCE [LARGE SCALE GENOMIC DNA]</scope>
    <source>
        <strain evidence="16">UTAD17</strain>
    </source>
</reference>
<keyword evidence="12" id="KW-0813">Transport</keyword>
<evidence type="ECO:0000313" key="16">
    <source>
        <dbReference type="Proteomes" id="UP000262825"/>
    </source>
</evidence>
<evidence type="ECO:0000256" key="3">
    <source>
        <dbReference type="ARBA" id="ARBA00022516"/>
    </source>
</evidence>
<dbReference type="GO" id="GO:0005789">
    <property type="term" value="C:endoplasmic reticulum membrane"/>
    <property type="evidence" value="ECO:0007669"/>
    <property type="project" value="TreeGrafter"/>
</dbReference>
<dbReference type="InterPro" id="IPR015876">
    <property type="entry name" value="Acyl-CoA_DS"/>
</dbReference>
<keyword evidence="7 12" id="KW-0560">Oxidoreductase</keyword>
<name>A0A376B2P7_9ASCO</name>
<accession>A0A376B2P7</accession>
<keyword evidence="11 12" id="KW-0275">Fatty acid biosynthesis</keyword>
<evidence type="ECO:0000256" key="1">
    <source>
        <dbReference type="ARBA" id="ARBA00004141"/>
    </source>
</evidence>
<evidence type="ECO:0000256" key="8">
    <source>
        <dbReference type="ARBA" id="ARBA00023004"/>
    </source>
</evidence>
<evidence type="ECO:0000256" key="11">
    <source>
        <dbReference type="ARBA" id="ARBA00023160"/>
    </source>
</evidence>
<dbReference type="SMART" id="SM01117">
    <property type="entry name" value="Cyt-b5"/>
    <property type="match status" value="1"/>
</dbReference>
<feature type="transmembrane region" description="Helical" evidence="13">
    <location>
        <begin position="57"/>
        <end position="76"/>
    </location>
</feature>
<dbReference type="Pfam" id="PF00487">
    <property type="entry name" value="FA_desaturase"/>
    <property type="match status" value="1"/>
</dbReference>
<keyword evidence="4 13" id="KW-0812">Transmembrane</keyword>
<dbReference type="EMBL" id="UFAJ01000070">
    <property type="protein sequence ID" value="SSD58958.1"/>
    <property type="molecule type" value="Genomic_DNA"/>
</dbReference>
<evidence type="ECO:0000256" key="10">
    <source>
        <dbReference type="ARBA" id="ARBA00023136"/>
    </source>
</evidence>
<protein>
    <recommendedName>
        <fullName evidence="12">Acyl-CoA desaturase</fullName>
        <ecNumber evidence="12">1.14.19.1</ecNumber>
    </recommendedName>
</protein>
<comment type="similarity">
    <text evidence="2 12">Belongs to the fatty acid desaturase type 1 family.</text>
</comment>
<dbReference type="PIRSF" id="PIRSF000345">
    <property type="entry name" value="OLE1"/>
    <property type="match status" value="1"/>
</dbReference>
<dbReference type="EC" id="1.14.19.1" evidence="12"/>
<keyword evidence="16" id="KW-1185">Reference proteome</keyword>
<comment type="subcellular location">
    <subcellularLocation>
        <location evidence="1">Membrane</location>
        <topology evidence="1">Multi-pass membrane protein</topology>
    </subcellularLocation>
</comment>
<keyword evidence="6 13" id="KW-1133">Transmembrane helix</keyword>
<sequence>MSSSNTTIPEFDVTPFLNNKEIFPDVPVVDKERRLRKPSAHDPQIIHILKKINPAKAIFNIIIPLYCLFILIFSRPRFPDSTLFLIICITYYFLTISCFSIGYHRYFTHHSFQCTALIQYIFAIFGASIGMGSIWEFSAQHLLHHRFVDTEKDPFNKKYGWLFHMWGHNLFYGNKKAERAYLQMMSDISKVVYNHKTFNNIILWQHENYGALLLITLFVIPLIVSFSVKHEVIDIWTSVFYLGLCRMSIIQQQWLLAETLGHHFPKILSNQNYDDTNSSLNMSSQNLFLTTIFGILTFGETQHNYHHEFSSDYRNSNKWYVIDPNKYIVFLLNKFGLVWKLNKTDPKQVKQAELQQEQRILDKWKSKLNWGVPIDKLPILTPQQFTKMAKREFQLNKRALVCIEGIVHDVTPWINDHPGGPALLTSAIGKDATLAFNGAVYSHSSAARNVLANMRIAVVISESQNNVVWGESTSNNKDVDRVRLERKRHIDRKTHYAAGAA</sequence>
<dbReference type="InterPro" id="IPR036400">
    <property type="entry name" value="Cyt_B5-like_heme/steroid_sf"/>
</dbReference>
<comment type="catalytic activity">
    <reaction evidence="12">
        <text>octadecanoyl-CoA + 2 Fe(II)-[cytochrome b5] + O2 + 2 H(+) = (9Z)-octadecenoyl-CoA + 2 Fe(III)-[cytochrome b5] + 2 H2O</text>
        <dbReference type="Rhea" id="RHEA:19721"/>
        <dbReference type="Rhea" id="RHEA-COMP:10438"/>
        <dbReference type="Rhea" id="RHEA-COMP:10439"/>
        <dbReference type="ChEBI" id="CHEBI:15377"/>
        <dbReference type="ChEBI" id="CHEBI:15378"/>
        <dbReference type="ChEBI" id="CHEBI:15379"/>
        <dbReference type="ChEBI" id="CHEBI:29033"/>
        <dbReference type="ChEBI" id="CHEBI:29034"/>
        <dbReference type="ChEBI" id="CHEBI:57387"/>
        <dbReference type="ChEBI" id="CHEBI:57394"/>
        <dbReference type="EC" id="1.14.19.1"/>
    </reaction>
</comment>
<feature type="transmembrane region" description="Helical" evidence="13">
    <location>
        <begin position="82"/>
        <end position="103"/>
    </location>
</feature>
<dbReference type="PANTHER" id="PTHR11351:SF31">
    <property type="entry name" value="DESATURASE 1, ISOFORM A-RELATED"/>
    <property type="match status" value="1"/>
</dbReference>
<evidence type="ECO:0000256" key="2">
    <source>
        <dbReference type="ARBA" id="ARBA00009295"/>
    </source>
</evidence>
<dbReference type="CDD" id="cd03505">
    <property type="entry name" value="Delta9-FADS-like"/>
    <property type="match status" value="1"/>
</dbReference>
<dbReference type="PROSITE" id="PS50255">
    <property type="entry name" value="CYTOCHROME_B5_2"/>
    <property type="match status" value="1"/>
</dbReference>
<dbReference type="PRINTS" id="PR00075">
    <property type="entry name" value="FACDDSATRASE"/>
</dbReference>
<dbReference type="InterPro" id="IPR009160">
    <property type="entry name" value="Acyl-CoA_deSatase_haem/ster-bd"/>
</dbReference>
<evidence type="ECO:0000256" key="7">
    <source>
        <dbReference type="ARBA" id="ARBA00023002"/>
    </source>
</evidence>
<dbReference type="InterPro" id="IPR001199">
    <property type="entry name" value="Cyt_B5-like_heme/steroid-bd"/>
</dbReference>
<evidence type="ECO:0000259" key="14">
    <source>
        <dbReference type="PROSITE" id="PS50255"/>
    </source>
</evidence>
<gene>
    <name evidence="15" type="ORF">SCODWIG_00719</name>
</gene>
<evidence type="ECO:0000256" key="6">
    <source>
        <dbReference type="ARBA" id="ARBA00022989"/>
    </source>
</evidence>
<keyword evidence="12" id="KW-0249">Electron transport</keyword>
<dbReference type="VEuPathDB" id="FungiDB:SCODWIG_00719"/>
<evidence type="ECO:0000256" key="12">
    <source>
        <dbReference type="PIRNR" id="PIRNR000345"/>
    </source>
</evidence>
<dbReference type="Proteomes" id="UP000262825">
    <property type="component" value="Unassembled WGS sequence"/>
</dbReference>
<evidence type="ECO:0000256" key="4">
    <source>
        <dbReference type="ARBA" id="ARBA00022692"/>
    </source>
</evidence>
<organism evidence="15 16">
    <name type="scientific">Saccharomycodes ludwigii</name>
    <dbReference type="NCBI Taxonomy" id="36035"/>
    <lineage>
        <taxon>Eukaryota</taxon>
        <taxon>Fungi</taxon>
        <taxon>Dikarya</taxon>
        <taxon>Ascomycota</taxon>
        <taxon>Saccharomycotina</taxon>
        <taxon>Saccharomycetes</taxon>
        <taxon>Saccharomycodales</taxon>
        <taxon>Saccharomycodaceae</taxon>
        <taxon>Saccharomycodes</taxon>
    </lineage>
</organism>
<dbReference type="AlphaFoldDB" id="A0A376B2P7"/>
<evidence type="ECO:0000256" key="5">
    <source>
        <dbReference type="ARBA" id="ARBA00022832"/>
    </source>
</evidence>
<evidence type="ECO:0000256" key="13">
    <source>
        <dbReference type="SAM" id="Phobius"/>
    </source>
</evidence>
<keyword evidence="9 12" id="KW-0443">Lipid metabolism</keyword>
<dbReference type="GO" id="GO:0004768">
    <property type="term" value="F:stearoyl-CoA 9-desaturase activity"/>
    <property type="evidence" value="ECO:0007669"/>
    <property type="project" value="UniProtKB-UniRule"/>
</dbReference>
<feature type="transmembrane region" description="Helical" evidence="13">
    <location>
        <begin position="115"/>
        <end position="135"/>
    </location>
</feature>
<keyword evidence="5 12" id="KW-0276">Fatty acid metabolism</keyword>
<keyword evidence="10 13" id="KW-0472">Membrane</keyword>
<keyword evidence="3 12" id="KW-0444">Lipid biosynthesis</keyword>
<feature type="domain" description="Cytochrome b5 heme-binding" evidence="14">
    <location>
        <begin position="377"/>
        <end position="460"/>
    </location>
</feature>
<dbReference type="OrthoDB" id="10260134at2759"/>